<evidence type="ECO:0000313" key="1">
    <source>
        <dbReference type="EMBL" id="ORY39329.1"/>
    </source>
</evidence>
<dbReference type="AlphaFoldDB" id="A0A1Y2BX34"/>
<keyword evidence="2" id="KW-1185">Reference proteome</keyword>
<organism evidence="1 2">
    <name type="scientific">Rhizoclosmatium globosum</name>
    <dbReference type="NCBI Taxonomy" id="329046"/>
    <lineage>
        <taxon>Eukaryota</taxon>
        <taxon>Fungi</taxon>
        <taxon>Fungi incertae sedis</taxon>
        <taxon>Chytridiomycota</taxon>
        <taxon>Chytridiomycota incertae sedis</taxon>
        <taxon>Chytridiomycetes</taxon>
        <taxon>Chytridiales</taxon>
        <taxon>Chytriomycetaceae</taxon>
        <taxon>Rhizoclosmatium</taxon>
    </lineage>
</organism>
<reference evidence="1 2" key="1">
    <citation type="submission" date="2016-07" db="EMBL/GenBank/DDBJ databases">
        <title>Pervasive Adenine N6-methylation of Active Genes in Fungi.</title>
        <authorList>
            <consortium name="DOE Joint Genome Institute"/>
            <person name="Mondo S.J."/>
            <person name="Dannebaum R.O."/>
            <person name="Kuo R.C."/>
            <person name="Labutti K."/>
            <person name="Haridas S."/>
            <person name="Kuo A."/>
            <person name="Salamov A."/>
            <person name="Ahrendt S.R."/>
            <person name="Lipzen A."/>
            <person name="Sullivan W."/>
            <person name="Andreopoulos W.B."/>
            <person name="Clum A."/>
            <person name="Lindquist E."/>
            <person name="Daum C."/>
            <person name="Ramamoorthy G.K."/>
            <person name="Gryganskyi A."/>
            <person name="Culley D."/>
            <person name="Magnuson J.K."/>
            <person name="James T.Y."/>
            <person name="O'Malley M.A."/>
            <person name="Stajich J.E."/>
            <person name="Spatafora J.W."/>
            <person name="Visel A."/>
            <person name="Grigoriev I.V."/>
        </authorList>
    </citation>
    <scope>NUCLEOTIDE SEQUENCE [LARGE SCALE GENOMIC DNA]</scope>
    <source>
        <strain evidence="1 2">JEL800</strain>
    </source>
</reference>
<proteinExistence type="predicted"/>
<dbReference type="Proteomes" id="UP000193642">
    <property type="component" value="Unassembled WGS sequence"/>
</dbReference>
<protein>
    <submittedName>
        <fullName evidence="1">Uncharacterized protein</fullName>
    </submittedName>
</protein>
<evidence type="ECO:0000313" key="2">
    <source>
        <dbReference type="Proteomes" id="UP000193642"/>
    </source>
</evidence>
<comment type="caution">
    <text evidence="1">The sequence shown here is derived from an EMBL/GenBank/DDBJ whole genome shotgun (WGS) entry which is preliminary data.</text>
</comment>
<gene>
    <name evidence="1" type="ORF">BCR33DRAFT_411052</name>
</gene>
<name>A0A1Y2BX34_9FUNG</name>
<sequence>MPGKKSPGYGSCWVVRRWVLRLNHCRIHIAHYEYLKKLTINEELKCSLLATDSAVAVANTDRQAMPLFNLIEKIQS</sequence>
<dbReference type="EMBL" id="MCGO01000040">
    <property type="protein sequence ID" value="ORY39329.1"/>
    <property type="molecule type" value="Genomic_DNA"/>
</dbReference>
<accession>A0A1Y2BX34</accession>